<accession>A0A5C6AWQ0</accession>
<reference evidence="2 3" key="1">
    <citation type="submission" date="2019-02" db="EMBL/GenBank/DDBJ databases">
        <title>Deep-cultivation of Planctomycetes and their phenomic and genomic characterization uncovers novel biology.</title>
        <authorList>
            <person name="Wiegand S."/>
            <person name="Jogler M."/>
            <person name="Boedeker C."/>
            <person name="Pinto D."/>
            <person name="Vollmers J."/>
            <person name="Rivas-Marin E."/>
            <person name="Kohn T."/>
            <person name="Peeters S.H."/>
            <person name="Heuer A."/>
            <person name="Rast P."/>
            <person name="Oberbeckmann S."/>
            <person name="Bunk B."/>
            <person name="Jeske O."/>
            <person name="Meyerdierks A."/>
            <person name="Storesund J.E."/>
            <person name="Kallscheuer N."/>
            <person name="Luecker S."/>
            <person name="Lage O.M."/>
            <person name="Pohl T."/>
            <person name="Merkel B.J."/>
            <person name="Hornburger P."/>
            <person name="Mueller R.-W."/>
            <person name="Bruemmer F."/>
            <person name="Labrenz M."/>
            <person name="Spormann A.M."/>
            <person name="Op Den Camp H."/>
            <person name="Overmann J."/>
            <person name="Amann R."/>
            <person name="Jetten M.S.M."/>
            <person name="Mascher T."/>
            <person name="Medema M.H."/>
            <person name="Devos D.P."/>
            <person name="Kaster A.-K."/>
            <person name="Ovreas L."/>
            <person name="Rohde M."/>
            <person name="Galperin M.Y."/>
            <person name="Jogler C."/>
        </authorList>
    </citation>
    <scope>NUCLEOTIDE SEQUENCE [LARGE SCALE GENOMIC DNA]</scope>
    <source>
        <strain evidence="2 3">Pla52n</strain>
    </source>
</reference>
<keyword evidence="3" id="KW-1185">Reference proteome</keyword>
<feature type="region of interest" description="Disordered" evidence="1">
    <location>
        <begin position="1"/>
        <end position="35"/>
    </location>
</feature>
<organism evidence="2 3">
    <name type="scientific">Stieleria varia</name>
    <dbReference type="NCBI Taxonomy" id="2528005"/>
    <lineage>
        <taxon>Bacteria</taxon>
        <taxon>Pseudomonadati</taxon>
        <taxon>Planctomycetota</taxon>
        <taxon>Planctomycetia</taxon>
        <taxon>Pirellulales</taxon>
        <taxon>Pirellulaceae</taxon>
        <taxon>Stieleria</taxon>
    </lineage>
</organism>
<evidence type="ECO:0000256" key="1">
    <source>
        <dbReference type="SAM" id="MobiDB-lite"/>
    </source>
</evidence>
<dbReference type="RefSeq" id="WP_146520852.1">
    <property type="nucleotide sequence ID" value="NZ_CP151726.1"/>
</dbReference>
<dbReference type="EMBL" id="SJPN01000004">
    <property type="protein sequence ID" value="TWU02544.1"/>
    <property type="molecule type" value="Genomic_DNA"/>
</dbReference>
<dbReference type="AlphaFoldDB" id="A0A5C6AWQ0"/>
<dbReference type="Proteomes" id="UP000320176">
    <property type="component" value="Unassembled WGS sequence"/>
</dbReference>
<evidence type="ECO:0008006" key="4">
    <source>
        <dbReference type="Google" id="ProtNLM"/>
    </source>
</evidence>
<feature type="compositionally biased region" description="Basic and acidic residues" evidence="1">
    <location>
        <begin position="18"/>
        <end position="27"/>
    </location>
</feature>
<sequence length="82" mass="8821">MSNAPSQSRGPKTSTPKSDNESSDRSVGEALSRHGQAAAEHFIATPAKNLLGQLQQYAHEKPDVAVCWCFALGVIVGWKLRS</sequence>
<name>A0A5C6AWQ0_9BACT</name>
<feature type="compositionally biased region" description="Polar residues" evidence="1">
    <location>
        <begin position="1"/>
        <end position="17"/>
    </location>
</feature>
<evidence type="ECO:0000313" key="2">
    <source>
        <dbReference type="EMBL" id="TWU02544.1"/>
    </source>
</evidence>
<protein>
    <recommendedName>
        <fullName evidence="4">DUF883 domain-containing protein</fullName>
    </recommendedName>
</protein>
<evidence type="ECO:0000313" key="3">
    <source>
        <dbReference type="Proteomes" id="UP000320176"/>
    </source>
</evidence>
<comment type="caution">
    <text evidence="2">The sequence shown here is derived from an EMBL/GenBank/DDBJ whole genome shotgun (WGS) entry which is preliminary data.</text>
</comment>
<proteinExistence type="predicted"/>
<gene>
    <name evidence="2" type="ORF">Pla52n_35940</name>
</gene>
<dbReference type="OrthoDB" id="290375at2"/>